<comment type="caution">
    <text evidence="2">The sequence shown here is derived from an EMBL/GenBank/DDBJ whole genome shotgun (WGS) entry which is preliminary data.</text>
</comment>
<reference evidence="3" key="1">
    <citation type="journal article" date="2019" name="Int. J. Syst. Evol. Microbiol.">
        <title>The Global Catalogue of Microorganisms (GCM) 10K type strain sequencing project: providing services to taxonomists for standard genome sequencing and annotation.</title>
        <authorList>
            <consortium name="The Broad Institute Genomics Platform"/>
            <consortium name="The Broad Institute Genome Sequencing Center for Infectious Disease"/>
            <person name="Wu L."/>
            <person name="Ma J."/>
        </authorList>
    </citation>
    <scope>NUCLEOTIDE SEQUENCE [LARGE SCALE GENOMIC DNA]</scope>
    <source>
        <strain evidence="3">JCM 17224</strain>
    </source>
</reference>
<dbReference type="Gene3D" id="1.20.5.170">
    <property type="match status" value="1"/>
</dbReference>
<sequence length="123" mass="13620">MAENNSDLLALMGDVLRAVDRQTEENKKAIDELGGRFEAIFNRFATATADGFIRMEKKVDALKEEVAGVKQEVAGVKQEVAGLRQDVQGIDQRLARVEKSLPVAEDVIRRLIILENIVLNKAS</sequence>
<organism evidence="2 3">
    <name type="scientific">Hymenobacter fastidiosus</name>
    <dbReference type="NCBI Taxonomy" id="486264"/>
    <lineage>
        <taxon>Bacteria</taxon>
        <taxon>Pseudomonadati</taxon>
        <taxon>Bacteroidota</taxon>
        <taxon>Cytophagia</taxon>
        <taxon>Cytophagales</taxon>
        <taxon>Hymenobacteraceae</taxon>
        <taxon>Hymenobacter</taxon>
    </lineage>
</organism>
<dbReference type="Proteomes" id="UP001500567">
    <property type="component" value="Unassembled WGS sequence"/>
</dbReference>
<evidence type="ECO:0000313" key="3">
    <source>
        <dbReference type="Proteomes" id="UP001500567"/>
    </source>
</evidence>
<evidence type="ECO:0000313" key="2">
    <source>
        <dbReference type="EMBL" id="GAA3996959.1"/>
    </source>
</evidence>
<protein>
    <submittedName>
        <fullName evidence="2">Uncharacterized protein</fullName>
    </submittedName>
</protein>
<accession>A0ABP7RG45</accession>
<proteinExistence type="predicted"/>
<dbReference type="EMBL" id="BAABDJ010000002">
    <property type="protein sequence ID" value="GAA3996959.1"/>
    <property type="molecule type" value="Genomic_DNA"/>
</dbReference>
<name>A0ABP7RG45_9BACT</name>
<evidence type="ECO:0000256" key="1">
    <source>
        <dbReference type="SAM" id="Coils"/>
    </source>
</evidence>
<keyword evidence="3" id="KW-1185">Reference proteome</keyword>
<gene>
    <name evidence="2" type="ORF">GCM10022408_04500</name>
</gene>
<dbReference type="RefSeq" id="WP_345070694.1">
    <property type="nucleotide sequence ID" value="NZ_BAABDJ010000002.1"/>
</dbReference>
<feature type="coiled-coil region" evidence="1">
    <location>
        <begin position="52"/>
        <end position="86"/>
    </location>
</feature>
<keyword evidence="1" id="KW-0175">Coiled coil</keyword>